<dbReference type="InterPro" id="IPR050464">
    <property type="entry name" value="Zeta_carotene_desat/Oxidored"/>
</dbReference>
<name>A0A2R8AF97_9RHOB</name>
<proteinExistence type="predicted"/>
<dbReference type="InterPro" id="IPR002937">
    <property type="entry name" value="Amino_oxidase"/>
</dbReference>
<dbReference type="Pfam" id="PF13450">
    <property type="entry name" value="NAD_binding_8"/>
    <property type="match status" value="1"/>
</dbReference>
<protein>
    <recommendedName>
        <fullName evidence="1">Amine oxidase domain-containing protein</fullName>
    </recommendedName>
</protein>
<dbReference type="PANTHER" id="PTHR42923">
    <property type="entry name" value="PROTOPORPHYRINOGEN OXIDASE"/>
    <property type="match status" value="1"/>
</dbReference>
<feature type="domain" description="Amine oxidase" evidence="1">
    <location>
        <begin position="416"/>
        <end position="632"/>
    </location>
</feature>
<accession>A0A2R8AF97</accession>
<dbReference type="Pfam" id="PF01593">
    <property type="entry name" value="Amino_oxidase"/>
    <property type="match status" value="1"/>
</dbReference>
<dbReference type="AlphaFoldDB" id="A0A2R8AF97"/>
<keyword evidence="3" id="KW-1185">Reference proteome</keyword>
<dbReference type="Proteomes" id="UP000244932">
    <property type="component" value="Unassembled WGS sequence"/>
</dbReference>
<gene>
    <name evidence="2" type="ORF">POI8812_03247</name>
</gene>
<dbReference type="PANTHER" id="PTHR42923:SF46">
    <property type="entry name" value="AMINE OXIDASE"/>
    <property type="match status" value="1"/>
</dbReference>
<organism evidence="2 3">
    <name type="scientific">Pontivivens insulae</name>
    <dbReference type="NCBI Taxonomy" id="1639689"/>
    <lineage>
        <taxon>Bacteria</taxon>
        <taxon>Pseudomonadati</taxon>
        <taxon>Pseudomonadota</taxon>
        <taxon>Alphaproteobacteria</taxon>
        <taxon>Rhodobacterales</taxon>
        <taxon>Paracoccaceae</taxon>
        <taxon>Pontivivens</taxon>
    </lineage>
</organism>
<dbReference type="SUPFAM" id="SSF51905">
    <property type="entry name" value="FAD/NAD(P)-binding domain"/>
    <property type="match status" value="1"/>
</dbReference>
<evidence type="ECO:0000313" key="2">
    <source>
        <dbReference type="EMBL" id="SPF30902.1"/>
    </source>
</evidence>
<dbReference type="OrthoDB" id="220163at2"/>
<dbReference type="EMBL" id="OMKW01000004">
    <property type="protein sequence ID" value="SPF30902.1"/>
    <property type="molecule type" value="Genomic_DNA"/>
</dbReference>
<dbReference type="RefSeq" id="WP_108783592.1">
    <property type="nucleotide sequence ID" value="NZ_OMKW01000004.1"/>
</dbReference>
<sequence length="645" mass="71252">MTKRKIAILGGGISALTTALELTATPELRAKHDVSIWQMGWRLGGKCATGRDEQGRILEHGLHFWFGCYDNAWAMLRDVYAEWEDRPSNCPYRTGFDAFEPQNYTPLWTEISPDDWGFYNVTWPTNDDERGNGHVNLSFRGMLSQLANLLRELLGRTEHDTSDHEAVLHTVSKALDNGDPGRDLHDRMAQLEAQFAPGDANAVPLSGLFRDVLALGFAFLRGAMWDIVVRGKSLDELNAVEFRDWLISHGADVEMVTHSSVVRAIYDCCFWYVNGNHSAPSCGTGTALRVILRICTTYKESVMFTIKAGMGEAVVAPMYDVLRARGVTFNFFHKTTHLHLSEDKGRIDKVTLARQAELIGDYTATKVIRGIPTWPAEPYWDQLVDGRALQQAGVDFENHWSPGYPTAPVELVRGTDFDEIVLGISIGALKRLNHEEPSLAQELLDRGGRFARMVEGTGIVPTLAAQVWLPQDTQELGWRERPATVGGPEPWDIWADMSQTLPAEGLHSGSVHYLCGAYNTTLYRAPANADAQAEAMAEVTASFEDWVTAWGHEAWPNRPEGAIPPRALYLRANIDPSECTVGAAAGEVALRLKVDETGIENLTLTGCYTKTGLNTTCVEGAVMSGKQASRAICGSPRHVPGEHYL</sequence>
<evidence type="ECO:0000259" key="1">
    <source>
        <dbReference type="Pfam" id="PF01593"/>
    </source>
</evidence>
<evidence type="ECO:0000313" key="3">
    <source>
        <dbReference type="Proteomes" id="UP000244932"/>
    </source>
</evidence>
<dbReference type="GO" id="GO:0016491">
    <property type="term" value="F:oxidoreductase activity"/>
    <property type="evidence" value="ECO:0007669"/>
    <property type="project" value="InterPro"/>
</dbReference>
<dbReference type="Gene3D" id="3.50.50.60">
    <property type="entry name" value="FAD/NAD(P)-binding domain"/>
    <property type="match status" value="1"/>
</dbReference>
<reference evidence="2 3" key="1">
    <citation type="submission" date="2018-03" db="EMBL/GenBank/DDBJ databases">
        <authorList>
            <person name="Keele B.F."/>
        </authorList>
    </citation>
    <scope>NUCLEOTIDE SEQUENCE [LARGE SCALE GENOMIC DNA]</scope>
    <source>
        <strain evidence="2 3">CeCT 8812</strain>
    </source>
</reference>
<dbReference type="InterPro" id="IPR036188">
    <property type="entry name" value="FAD/NAD-bd_sf"/>
</dbReference>